<comment type="caution">
    <text evidence="1">The sequence shown here is derived from an EMBL/GenBank/DDBJ whole genome shotgun (WGS) entry which is preliminary data.</text>
</comment>
<name>A0A412TUU5_9BACT</name>
<organism evidence="1 2">
    <name type="scientific">Odoribacter splanchnicus</name>
    <dbReference type="NCBI Taxonomy" id="28118"/>
    <lineage>
        <taxon>Bacteria</taxon>
        <taxon>Pseudomonadati</taxon>
        <taxon>Bacteroidota</taxon>
        <taxon>Bacteroidia</taxon>
        <taxon>Bacteroidales</taxon>
        <taxon>Odoribacteraceae</taxon>
        <taxon>Odoribacter</taxon>
    </lineage>
</organism>
<dbReference type="RefSeq" id="WP_022161108.1">
    <property type="nucleotide sequence ID" value="NZ_CABJFF010000001.1"/>
</dbReference>
<evidence type="ECO:0000313" key="2">
    <source>
        <dbReference type="Proteomes" id="UP000284243"/>
    </source>
</evidence>
<accession>A0A412TUU5</accession>
<dbReference type="InterPro" id="IPR032299">
    <property type="entry name" value="DUF4843"/>
</dbReference>
<evidence type="ECO:0000313" key="1">
    <source>
        <dbReference type="EMBL" id="RGU57370.1"/>
    </source>
</evidence>
<dbReference type="Pfam" id="PF16132">
    <property type="entry name" value="DUF4843"/>
    <property type="match status" value="1"/>
</dbReference>
<reference evidence="1 2" key="1">
    <citation type="submission" date="2018-08" db="EMBL/GenBank/DDBJ databases">
        <title>A genome reference for cultivated species of the human gut microbiota.</title>
        <authorList>
            <person name="Zou Y."/>
            <person name="Xue W."/>
            <person name="Luo G."/>
        </authorList>
    </citation>
    <scope>NUCLEOTIDE SEQUENCE [LARGE SCALE GENOMIC DNA]</scope>
    <source>
        <strain evidence="1 2">AF16-14</strain>
    </source>
</reference>
<dbReference type="EMBL" id="QRYC01000005">
    <property type="protein sequence ID" value="RGU57370.1"/>
    <property type="molecule type" value="Genomic_DNA"/>
</dbReference>
<dbReference type="AlphaFoldDB" id="A0A412TUU5"/>
<gene>
    <name evidence="1" type="ORF">DWW57_05245</name>
</gene>
<dbReference type="Proteomes" id="UP000284243">
    <property type="component" value="Unassembled WGS sequence"/>
</dbReference>
<dbReference type="PROSITE" id="PS51257">
    <property type="entry name" value="PROKAR_LIPOPROTEIN"/>
    <property type="match status" value="1"/>
</dbReference>
<protein>
    <submittedName>
        <fullName evidence="1">DUF4843 domain-containing protein</fullName>
    </submittedName>
</protein>
<proteinExistence type="predicted"/>
<sequence>MKLKYLVGIGMACSMICSCSEEYMSFEGTDRIQFKTKTEEVYTFAYYPESIQKDTLQIELISVGEVTDYPRVIRFEQVTKEWKYTYDEEEPEKVVDSTYVDMEFPAVAGVHYESLGEKNELILPANQNVLKLNVIIKREDTGLRKNARKLVLRLLPSDDFQTGEVNKLVKNITISDKLERPTRWKDNSYYYKLYLGNWSEVKHRFMIDITGQKWDNDFLVYIIDNYDTYSLRDYYLAKIKKALAEYNADPKNDPPLKDENGKEVVFP</sequence>